<keyword evidence="2" id="KW-0808">Transferase</keyword>
<feature type="domain" description="Aminoglycoside phosphotransferase" evidence="1">
    <location>
        <begin position="13"/>
        <end position="64"/>
    </location>
</feature>
<dbReference type="SUPFAM" id="SSF56112">
    <property type="entry name" value="Protein kinase-like (PK-like)"/>
    <property type="match status" value="1"/>
</dbReference>
<dbReference type="InterPro" id="IPR002575">
    <property type="entry name" value="Aminoglycoside_PTrfase"/>
</dbReference>
<dbReference type="InterPro" id="IPR011009">
    <property type="entry name" value="Kinase-like_dom_sf"/>
</dbReference>
<evidence type="ECO:0000313" key="2">
    <source>
        <dbReference type="EMBL" id="BAU83713.1"/>
    </source>
</evidence>
<organism evidence="2 3">
    <name type="scientific">Streptomyces laurentii</name>
    <dbReference type="NCBI Taxonomy" id="39478"/>
    <lineage>
        <taxon>Bacteria</taxon>
        <taxon>Bacillati</taxon>
        <taxon>Actinomycetota</taxon>
        <taxon>Actinomycetes</taxon>
        <taxon>Kitasatosporales</taxon>
        <taxon>Streptomycetaceae</taxon>
        <taxon>Streptomyces</taxon>
    </lineage>
</organism>
<dbReference type="KEGG" id="slau:SLA_2795"/>
<sequence>MTRSPEHDTVTSLLGTGRSADVYALPAPHEEWVLRRHRDGGDAEREARVMRDLADHGFPVPHLAAATAFRAADPHLTAEERAGVEAAADLVATVG</sequence>
<dbReference type="EMBL" id="AP017424">
    <property type="protein sequence ID" value="BAU83713.1"/>
    <property type="molecule type" value="Genomic_DNA"/>
</dbReference>
<dbReference type="GO" id="GO:0016740">
    <property type="term" value="F:transferase activity"/>
    <property type="evidence" value="ECO:0007669"/>
    <property type="project" value="UniProtKB-KW"/>
</dbReference>
<dbReference type="AlphaFoldDB" id="A0A160P098"/>
<keyword evidence="3" id="KW-1185">Reference proteome</keyword>
<dbReference type="RefSeq" id="WP_359881518.1">
    <property type="nucleotide sequence ID" value="NZ_JBEYHT010000047.1"/>
</dbReference>
<protein>
    <submittedName>
        <fullName evidence="2">Phosphotransferase enzyme family protein</fullName>
    </submittedName>
</protein>
<accession>A0A160P098</accession>
<dbReference type="Proteomes" id="UP000217676">
    <property type="component" value="Chromosome"/>
</dbReference>
<dbReference type="Gene3D" id="3.30.200.20">
    <property type="entry name" value="Phosphorylase Kinase, domain 1"/>
    <property type="match status" value="1"/>
</dbReference>
<reference evidence="2 3" key="1">
    <citation type="journal article" date="2016" name="Genome Announc.">
        <title>Complete Genome Sequence of Thiostrepton-Producing Streptomyces laurentii ATCC 31255.</title>
        <authorList>
            <person name="Doi K."/>
            <person name="Fujino Y."/>
            <person name="Nagayoshi Y."/>
            <person name="Ohshima T."/>
            <person name="Ogata S."/>
        </authorList>
    </citation>
    <scope>NUCLEOTIDE SEQUENCE [LARGE SCALE GENOMIC DNA]</scope>
    <source>
        <strain evidence="2 3">ATCC 31255</strain>
    </source>
</reference>
<proteinExistence type="predicted"/>
<name>A0A160P098_STRLU</name>
<evidence type="ECO:0000259" key="1">
    <source>
        <dbReference type="Pfam" id="PF01636"/>
    </source>
</evidence>
<dbReference type="Pfam" id="PF01636">
    <property type="entry name" value="APH"/>
    <property type="match status" value="1"/>
</dbReference>
<gene>
    <name evidence="2" type="ORF">SLA_2795</name>
</gene>
<evidence type="ECO:0000313" key="3">
    <source>
        <dbReference type="Proteomes" id="UP000217676"/>
    </source>
</evidence>